<keyword evidence="3" id="KW-1185">Reference proteome</keyword>
<reference evidence="2" key="1">
    <citation type="submission" date="2015-06" db="EMBL/GenBank/DDBJ databases">
        <authorList>
            <person name="Nguyen H."/>
        </authorList>
    </citation>
    <scope>NUCLEOTIDE SEQUENCE</scope>
    <source>
        <strain evidence="2">DAOM 180753</strain>
    </source>
</reference>
<feature type="region of interest" description="Disordered" evidence="1">
    <location>
        <begin position="30"/>
        <end position="170"/>
    </location>
</feature>
<feature type="compositionally biased region" description="Polar residues" evidence="1">
    <location>
        <begin position="158"/>
        <end position="170"/>
    </location>
</feature>
<organism evidence="2 3">
    <name type="scientific">Penicillium thymicola</name>
    <dbReference type="NCBI Taxonomy" id="293382"/>
    <lineage>
        <taxon>Eukaryota</taxon>
        <taxon>Fungi</taxon>
        <taxon>Dikarya</taxon>
        <taxon>Ascomycota</taxon>
        <taxon>Pezizomycotina</taxon>
        <taxon>Eurotiomycetes</taxon>
        <taxon>Eurotiomycetidae</taxon>
        <taxon>Eurotiales</taxon>
        <taxon>Aspergillaceae</taxon>
        <taxon>Penicillium</taxon>
    </lineage>
</organism>
<evidence type="ECO:0000256" key="1">
    <source>
        <dbReference type="SAM" id="MobiDB-lite"/>
    </source>
</evidence>
<feature type="region of interest" description="Disordered" evidence="1">
    <location>
        <begin position="229"/>
        <end position="250"/>
    </location>
</feature>
<reference evidence="2" key="2">
    <citation type="journal article" date="2016" name="Fungal Biol.">
        <title>Ochratoxin A production by Penicillium thymicola.</title>
        <authorList>
            <person name="Nguyen H.D.T."/>
            <person name="McMullin D.R."/>
            <person name="Ponomareva E."/>
            <person name="Riley R."/>
            <person name="Pomraning K.R."/>
            <person name="Baker S.E."/>
            <person name="Seifert K.A."/>
        </authorList>
    </citation>
    <scope>NUCLEOTIDE SEQUENCE</scope>
    <source>
        <strain evidence="2">DAOM 180753</strain>
    </source>
</reference>
<protein>
    <submittedName>
        <fullName evidence="2">Uncharacterized protein</fullName>
    </submittedName>
</protein>
<feature type="compositionally biased region" description="Basic residues" evidence="1">
    <location>
        <begin position="103"/>
        <end position="112"/>
    </location>
</feature>
<proteinExistence type="predicted"/>
<evidence type="ECO:0000313" key="2">
    <source>
        <dbReference type="EMBL" id="KAJ9481477.1"/>
    </source>
</evidence>
<dbReference type="Proteomes" id="UP001227192">
    <property type="component" value="Unassembled WGS sequence"/>
</dbReference>
<accession>A0AAI9T690</accession>
<dbReference type="EMBL" id="LACB01000769">
    <property type="protein sequence ID" value="KAJ9481477.1"/>
    <property type="molecule type" value="Genomic_DNA"/>
</dbReference>
<dbReference type="AlphaFoldDB" id="A0AAI9T690"/>
<gene>
    <name evidence="2" type="ORF">VN97_g11997</name>
</gene>
<feature type="region of interest" description="Disordered" evidence="1">
    <location>
        <begin position="190"/>
        <end position="211"/>
    </location>
</feature>
<evidence type="ECO:0000313" key="3">
    <source>
        <dbReference type="Proteomes" id="UP001227192"/>
    </source>
</evidence>
<sequence>MSGEGAAMNEAKQALANCLAYHRVPMHLRATASTGKEAPSTRADPMVSNGLEASTHAPEGQRGEEPPRNPQDAVIDMEAAAIEVETLPEEATEPCQPTQPKRGPGRPKGSRTRPKDPKPTVIPLACQGSTRLQAASRRRRTGEPDDTMDEQPDGNGWLSIQPTPANLPQLDTQQDSLEDQFTQFINEVTTVNEAGNTPEPDDEEELDPESPEYRKLVILKYKQRQAIPIGSSPPIFTTDAPTIEDPNDEV</sequence>
<feature type="compositionally biased region" description="Acidic residues" evidence="1">
    <location>
        <begin position="199"/>
        <end position="210"/>
    </location>
</feature>
<name>A0AAI9T690_PENTH</name>
<comment type="caution">
    <text evidence="2">The sequence shown here is derived from an EMBL/GenBank/DDBJ whole genome shotgun (WGS) entry which is preliminary data.</text>
</comment>